<name>A0A0F9BG97_9ZZZZ</name>
<protein>
    <submittedName>
        <fullName evidence="1">Uncharacterized protein</fullName>
    </submittedName>
</protein>
<evidence type="ECO:0000313" key="1">
    <source>
        <dbReference type="EMBL" id="KKL20919.1"/>
    </source>
</evidence>
<comment type="caution">
    <text evidence="1">The sequence shown here is derived from an EMBL/GenBank/DDBJ whole genome shotgun (WGS) entry which is preliminary data.</text>
</comment>
<sequence>MVKIIKDIKIKIVSQGTYELFAIYYCTISKQFEIQVWGCTDIDKDHIMNYIKGGGVSSLHSSQDSVQSTFKDALAFVKNSVHARP</sequence>
<dbReference type="EMBL" id="LAZR01037917">
    <property type="protein sequence ID" value="KKL20919.1"/>
    <property type="molecule type" value="Genomic_DNA"/>
</dbReference>
<gene>
    <name evidence="1" type="ORF">LCGC14_2450640</name>
</gene>
<dbReference type="AlphaFoldDB" id="A0A0F9BG97"/>
<accession>A0A0F9BG97</accession>
<organism evidence="1">
    <name type="scientific">marine sediment metagenome</name>
    <dbReference type="NCBI Taxonomy" id="412755"/>
    <lineage>
        <taxon>unclassified sequences</taxon>
        <taxon>metagenomes</taxon>
        <taxon>ecological metagenomes</taxon>
    </lineage>
</organism>
<reference evidence="1" key="1">
    <citation type="journal article" date="2015" name="Nature">
        <title>Complex archaea that bridge the gap between prokaryotes and eukaryotes.</title>
        <authorList>
            <person name="Spang A."/>
            <person name="Saw J.H."/>
            <person name="Jorgensen S.L."/>
            <person name="Zaremba-Niedzwiedzka K."/>
            <person name="Martijn J."/>
            <person name="Lind A.E."/>
            <person name="van Eijk R."/>
            <person name="Schleper C."/>
            <person name="Guy L."/>
            <person name="Ettema T.J."/>
        </authorList>
    </citation>
    <scope>NUCLEOTIDE SEQUENCE</scope>
</reference>
<proteinExistence type="predicted"/>